<dbReference type="GeneID" id="94288995"/>
<name>A0A836LFV3_9TRYP</name>
<gene>
    <name evidence="2" type="ORF">JKF63_02894</name>
</gene>
<evidence type="ECO:0000313" key="2">
    <source>
        <dbReference type="EMBL" id="KAG5498608.1"/>
    </source>
</evidence>
<organism evidence="2 3">
    <name type="scientific">Porcisia hertigi</name>
    <dbReference type="NCBI Taxonomy" id="2761500"/>
    <lineage>
        <taxon>Eukaryota</taxon>
        <taxon>Discoba</taxon>
        <taxon>Euglenozoa</taxon>
        <taxon>Kinetoplastea</taxon>
        <taxon>Metakinetoplastina</taxon>
        <taxon>Trypanosomatida</taxon>
        <taxon>Trypanosomatidae</taxon>
        <taxon>Leishmaniinae</taxon>
        <taxon>Porcisia</taxon>
    </lineage>
</organism>
<feature type="region of interest" description="Disordered" evidence="1">
    <location>
        <begin position="1"/>
        <end position="164"/>
    </location>
</feature>
<dbReference type="OrthoDB" id="266407at2759"/>
<feature type="compositionally biased region" description="Low complexity" evidence="1">
    <location>
        <begin position="129"/>
        <end position="141"/>
    </location>
</feature>
<proteinExistence type="predicted"/>
<evidence type="ECO:0000313" key="3">
    <source>
        <dbReference type="Proteomes" id="UP000674318"/>
    </source>
</evidence>
<feature type="compositionally biased region" description="Basic residues" evidence="1">
    <location>
        <begin position="79"/>
        <end position="89"/>
    </location>
</feature>
<protein>
    <submittedName>
        <fullName evidence="2">Uncharacterized protein</fullName>
    </submittedName>
</protein>
<dbReference type="KEGG" id="phet:94288995"/>
<keyword evidence="3" id="KW-1185">Reference proteome</keyword>
<accession>A0A836LFV3</accession>
<dbReference type="AlphaFoldDB" id="A0A836LFV3"/>
<comment type="caution">
    <text evidence="2">The sequence shown here is derived from an EMBL/GenBank/DDBJ whole genome shotgun (WGS) entry which is preliminary data.</text>
</comment>
<dbReference type="EMBL" id="JAFJZO010000030">
    <property type="protein sequence ID" value="KAG5498608.1"/>
    <property type="molecule type" value="Genomic_DNA"/>
</dbReference>
<feature type="compositionally biased region" description="Basic and acidic residues" evidence="1">
    <location>
        <begin position="90"/>
        <end position="99"/>
    </location>
</feature>
<sequence length="556" mass="59822">MVRSPLRATRKEGYGRHCQSSPSRKRGRHEEDDGSCTPPPSSSSHGGSRRTRGRLRSPISGIRDQLHSHSSSSLECHHRNLSHRGGRHGARSELADDARHHRKHNDIRRCDQQHRRHETADCAQGSCNSHHSSPSPLDDSFPSPPELIAAPPPTSTGLIPATDLPAGVPPSAAEVQSYHRLPEVPVASPQPPMVRIEALDERKQLLHTRSCSAPLRMPAPEGAEGRSRTIVANTTATGVLSTDCVQGAPFLKAPPPQSAALRPLTPAVLPVAGAPPPPPLSVSETVPFSEEEYFAWLCAPASSTGNRTSANMPLEATAASHRFACTERVHQHSVRKRQHEPDGNIVAEASTQPHHTSSATTVVQDNAAPPLEQGLEGASTAAASGPGEISYNHSFSVLTSWDALMAAPPLLSTTPRMPSLSTYHGDGMRKTAMCLARSTSPTHTCMHNDGARAPLTGSPDEPVAITSLATSPPRERSKGNESSWQKSLHDVEEDCTRTFVRHFVNGLVFVDPPWFICPALLDNCEHPYYMTWLDALEVGTVAEAVAEAKAKLLTDA</sequence>
<feature type="compositionally biased region" description="Pro residues" evidence="1">
    <location>
        <begin position="142"/>
        <end position="154"/>
    </location>
</feature>
<dbReference type="Proteomes" id="UP000674318">
    <property type="component" value="Unassembled WGS sequence"/>
</dbReference>
<dbReference type="RefSeq" id="XP_067755362.1">
    <property type="nucleotide sequence ID" value="XM_067898918.1"/>
</dbReference>
<reference evidence="2 3" key="1">
    <citation type="submission" date="2021-02" db="EMBL/GenBank/DDBJ databases">
        <title>Porcisia hertigi Genome sequencing and assembly.</title>
        <authorList>
            <person name="Almutairi H."/>
            <person name="Gatherer D."/>
        </authorList>
    </citation>
    <scope>NUCLEOTIDE SEQUENCE [LARGE SCALE GENOMIC DNA]</scope>
    <source>
        <strain evidence="2 3">C119</strain>
    </source>
</reference>
<evidence type="ECO:0000256" key="1">
    <source>
        <dbReference type="SAM" id="MobiDB-lite"/>
    </source>
</evidence>